<protein>
    <submittedName>
        <fullName evidence="2">Uncharacterized protein</fullName>
    </submittedName>
</protein>
<evidence type="ECO:0000256" key="1">
    <source>
        <dbReference type="SAM" id="MobiDB-lite"/>
    </source>
</evidence>
<name>A0A1F5FGR7_9BACT</name>
<evidence type="ECO:0000313" key="2">
    <source>
        <dbReference type="EMBL" id="OGD78868.1"/>
    </source>
</evidence>
<comment type="caution">
    <text evidence="2">The sequence shown here is derived from an EMBL/GenBank/DDBJ whole genome shotgun (WGS) entry which is preliminary data.</text>
</comment>
<proteinExistence type="predicted"/>
<feature type="region of interest" description="Disordered" evidence="1">
    <location>
        <begin position="1"/>
        <end position="20"/>
    </location>
</feature>
<accession>A0A1F5FGR7</accession>
<dbReference type="Proteomes" id="UP000176682">
    <property type="component" value="Unassembled WGS sequence"/>
</dbReference>
<dbReference type="EMBL" id="MFAM01000033">
    <property type="protein sequence ID" value="OGD78868.1"/>
    <property type="molecule type" value="Genomic_DNA"/>
</dbReference>
<evidence type="ECO:0000313" key="3">
    <source>
        <dbReference type="Proteomes" id="UP000176682"/>
    </source>
</evidence>
<reference evidence="2 3" key="1">
    <citation type="journal article" date="2016" name="Nat. Commun.">
        <title>Thousands of microbial genomes shed light on interconnected biogeochemical processes in an aquifer system.</title>
        <authorList>
            <person name="Anantharaman K."/>
            <person name="Brown C.T."/>
            <person name="Hug L.A."/>
            <person name="Sharon I."/>
            <person name="Castelle C.J."/>
            <person name="Probst A.J."/>
            <person name="Thomas B.C."/>
            <person name="Singh A."/>
            <person name="Wilkins M.J."/>
            <person name="Karaoz U."/>
            <person name="Brodie E.L."/>
            <person name="Williams K.H."/>
            <person name="Hubbard S.S."/>
            <person name="Banfield J.F."/>
        </authorList>
    </citation>
    <scope>NUCLEOTIDE SEQUENCE [LARGE SCALE GENOMIC DNA]</scope>
</reference>
<organism evidence="2 3">
    <name type="scientific">Candidatus Collierbacteria bacterium RIFOXYB1_FULL_49_13</name>
    <dbReference type="NCBI Taxonomy" id="1817728"/>
    <lineage>
        <taxon>Bacteria</taxon>
        <taxon>Candidatus Collieribacteriota</taxon>
    </lineage>
</organism>
<gene>
    <name evidence="2" type="ORF">A2368_00410</name>
</gene>
<dbReference type="AlphaFoldDB" id="A0A1F5FGR7"/>
<sequence>MPVSVKHREQEVSPDKEGVARGDGFVVIPTQNGITISDGRGWSVTVNGNEAAVYTDKGEIKIKKDD</sequence>